<proteinExistence type="inferred from homology"/>
<keyword evidence="6" id="KW-1133">Transmembrane helix</keyword>
<organism evidence="7 8">
    <name type="scientific">Microvirga subterranea</name>
    <dbReference type="NCBI Taxonomy" id="186651"/>
    <lineage>
        <taxon>Bacteria</taxon>
        <taxon>Pseudomonadati</taxon>
        <taxon>Pseudomonadota</taxon>
        <taxon>Alphaproteobacteria</taxon>
        <taxon>Hyphomicrobiales</taxon>
        <taxon>Methylobacteriaceae</taxon>
        <taxon>Microvirga</taxon>
    </lineage>
</organism>
<name>A0A370HMD6_9HYPH</name>
<dbReference type="Proteomes" id="UP000254925">
    <property type="component" value="Unassembled WGS sequence"/>
</dbReference>
<keyword evidence="4" id="KW-0175">Coiled coil</keyword>
<dbReference type="RefSeq" id="WP_114770262.1">
    <property type="nucleotide sequence ID" value="NZ_QQBB01000004.1"/>
</dbReference>
<dbReference type="Pfam" id="PF02646">
    <property type="entry name" value="RmuC"/>
    <property type="match status" value="1"/>
</dbReference>
<comment type="caution">
    <text evidence="7">The sequence shown here is derived from an EMBL/GenBank/DDBJ whole genome shotgun (WGS) entry which is preliminary data.</text>
</comment>
<evidence type="ECO:0000256" key="5">
    <source>
        <dbReference type="ARBA" id="ARBA00023172"/>
    </source>
</evidence>
<dbReference type="GO" id="GO:0006310">
    <property type="term" value="P:DNA recombination"/>
    <property type="evidence" value="ECO:0007669"/>
    <property type="project" value="UniProtKB-KW"/>
</dbReference>
<gene>
    <name evidence="7" type="ORF">DES45_104299</name>
</gene>
<protein>
    <recommendedName>
        <fullName evidence="3">DNA recombination protein RmuC homolog</fullName>
    </recommendedName>
</protein>
<dbReference type="InterPro" id="IPR003798">
    <property type="entry name" value="DNA_recombination_RmuC"/>
</dbReference>
<comment type="similarity">
    <text evidence="2">Belongs to the RmuC family.</text>
</comment>
<dbReference type="AlphaFoldDB" id="A0A370HMD6"/>
<keyword evidence="8" id="KW-1185">Reference proteome</keyword>
<dbReference type="PANTHER" id="PTHR30563:SF0">
    <property type="entry name" value="DNA RECOMBINATION PROTEIN RMUC"/>
    <property type="match status" value="1"/>
</dbReference>
<evidence type="ECO:0000256" key="1">
    <source>
        <dbReference type="ARBA" id="ARBA00003416"/>
    </source>
</evidence>
<feature type="transmembrane region" description="Helical" evidence="6">
    <location>
        <begin position="18"/>
        <end position="38"/>
    </location>
</feature>
<evidence type="ECO:0000256" key="3">
    <source>
        <dbReference type="ARBA" id="ARBA00021840"/>
    </source>
</evidence>
<keyword evidence="6" id="KW-0472">Membrane</keyword>
<evidence type="ECO:0000313" key="8">
    <source>
        <dbReference type="Proteomes" id="UP000254925"/>
    </source>
</evidence>
<sequence length="395" mass="43961">MNDVVLTLGSLSLTMGKIVIGAAAGSFVLLVIVTSLLLKSRRERAFEAAIAEERAREMDDKVAELTRIQAEMTGRMQTIAEVFGTRQSDFVRLISERIDGLQHRMGQGLEATTRHQSENLSKLNERLAVIDAAQKNLTDLTGQIVGLKDILANKQSRGAYGQGRMEAIVRDGLPPNAFAFQPTLSNRTRPDCLVRLPGDERGLVIDAKFPLEGFTLFREAKGDEARIRAAARVRADMLVHVKDIAEKYLIPGETQDIAMLFVPAESIYADLAEHFDDVVQKAHRARVVIVSPSLLTLAIQVMQALVRDARIREEARVIQVEVQKLLEDIERLDGRVAKLDAHFRQAQDDVAQIRVSTDKIVKRGQKIEMLEFEDGEAGARAELLRLQGRNLRAVD</sequence>
<evidence type="ECO:0000313" key="7">
    <source>
        <dbReference type="EMBL" id="RDI59385.1"/>
    </source>
</evidence>
<evidence type="ECO:0000256" key="6">
    <source>
        <dbReference type="SAM" id="Phobius"/>
    </source>
</evidence>
<evidence type="ECO:0000256" key="4">
    <source>
        <dbReference type="ARBA" id="ARBA00023054"/>
    </source>
</evidence>
<dbReference type="EMBL" id="QQBB01000004">
    <property type="protein sequence ID" value="RDI59385.1"/>
    <property type="molecule type" value="Genomic_DNA"/>
</dbReference>
<keyword evidence="5" id="KW-0233">DNA recombination</keyword>
<accession>A0A370HMD6</accession>
<keyword evidence="6" id="KW-0812">Transmembrane</keyword>
<reference evidence="7 8" key="1">
    <citation type="submission" date="2018-07" db="EMBL/GenBank/DDBJ databases">
        <title>Genomic Encyclopedia of Type Strains, Phase IV (KMG-IV): sequencing the most valuable type-strain genomes for metagenomic binning, comparative biology and taxonomic classification.</title>
        <authorList>
            <person name="Goeker M."/>
        </authorList>
    </citation>
    <scope>NUCLEOTIDE SEQUENCE [LARGE SCALE GENOMIC DNA]</scope>
    <source>
        <strain evidence="7 8">DSM 14364</strain>
    </source>
</reference>
<dbReference type="PANTHER" id="PTHR30563">
    <property type="entry name" value="DNA RECOMBINATION PROTEIN RMUC"/>
    <property type="match status" value="1"/>
</dbReference>
<evidence type="ECO:0000256" key="2">
    <source>
        <dbReference type="ARBA" id="ARBA00009840"/>
    </source>
</evidence>
<comment type="function">
    <text evidence="1">Involved in DNA recombination.</text>
</comment>
<dbReference type="OrthoDB" id="370725at2"/>